<reference evidence="2 3" key="1">
    <citation type="submission" date="2020-04" db="EMBL/GenBank/DDBJ databases">
        <title>Flammeovirga sp. SR4, a novel species isolated from seawater.</title>
        <authorList>
            <person name="Wang X."/>
        </authorList>
    </citation>
    <scope>NUCLEOTIDE SEQUENCE [LARGE SCALE GENOMIC DNA]</scope>
    <source>
        <strain evidence="2 3">ATCC 23126</strain>
    </source>
</reference>
<keyword evidence="3" id="KW-1185">Reference proteome</keyword>
<gene>
    <name evidence="2" type="ORF">HHU12_31965</name>
</gene>
<proteinExistence type="predicted"/>
<accession>A0A7X9S1G5</accession>
<dbReference type="RefSeq" id="WP_169660805.1">
    <property type="nucleotide sequence ID" value="NZ_JABANE010000182.1"/>
</dbReference>
<feature type="signal peptide" evidence="1">
    <location>
        <begin position="1"/>
        <end position="21"/>
    </location>
</feature>
<evidence type="ECO:0000313" key="2">
    <source>
        <dbReference type="EMBL" id="NME72619.1"/>
    </source>
</evidence>
<evidence type="ECO:0000313" key="3">
    <source>
        <dbReference type="Proteomes" id="UP000576082"/>
    </source>
</evidence>
<dbReference type="PROSITE" id="PS51257">
    <property type="entry name" value="PROKAR_LIPOPROTEIN"/>
    <property type="match status" value="1"/>
</dbReference>
<organism evidence="2 3">
    <name type="scientific">Flammeovirga aprica JL-4</name>
    <dbReference type="NCBI Taxonomy" id="694437"/>
    <lineage>
        <taxon>Bacteria</taxon>
        <taxon>Pseudomonadati</taxon>
        <taxon>Bacteroidota</taxon>
        <taxon>Cytophagia</taxon>
        <taxon>Cytophagales</taxon>
        <taxon>Flammeovirgaceae</taxon>
        <taxon>Flammeovirga</taxon>
    </lineage>
</organism>
<evidence type="ECO:0000256" key="1">
    <source>
        <dbReference type="SAM" id="SignalP"/>
    </source>
</evidence>
<dbReference type="AlphaFoldDB" id="A0A7X9S1G5"/>
<dbReference type="EMBL" id="JABANE010000182">
    <property type="protein sequence ID" value="NME72619.1"/>
    <property type="molecule type" value="Genomic_DNA"/>
</dbReference>
<evidence type="ECO:0008006" key="4">
    <source>
        <dbReference type="Google" id="ProtNLM"/>
    </source>
</evidence>
<name>A0A7X9S1G5_9BACT</name>
<keyword evidence="1" id="KW-0732">Signal</keyword>
<sequence>MKKFLYSFIALWALFSCSQQEENVTTPINEDRTITVESVVDLVVSHMNNKHEAQDGLVLTNYVIQITDELGNHQNHNIDSIYDGLSFTFDDVVGDVHVMVYHDNSNVNMNNYTLDGSTIIPKKNSIGSITMENANYAYVVIKGPKDSIEDIYFKGYKNDGYYWRLYDASYPEHDAYYFYCNGYTATHDIIVEYTDGSFETVDYFNTEPNTQYVYTLNGPGEPIGDPSKNIGLVINPGFEGAPIEMNPSQPVTLNDISLIGSWNEWQYNVKPDSIYEDGSYTRYVWTEIQENNIGECYNTMYFKFYNGMVGNDWYSPNYEIGADTEDEYVEFGEKLVGAVCNGFHNNFPAITIPIEHSGLYRIVLVRENDTNNFFVEYEEIVNIPSLVD</sequence>
<comment type="caution">
    <text evidence="2">The sequence shown here is derived from an EMBL/GenBank/DDBJ whole genome shotgun (WGS) entry which is preliminary data.</text>
</comment>
<dbReference type="Proteomes" id="UP000576082">
    <property type="component" value="Unassembled WGS sequence"/>
</dbReference>
<feature type="chain" id="PRO_5030594469" description="DUF5000 domain-containing protein" evidence="1">
    <location>
        <begin position="22"/>
        <end position="388"/>
    </location>
</feature>
<protein>
    <recommendedName>
        <fullName evidence="4">DUF5000 domain-containing protein</fullName>
    </recommendedName>
</protein>